<evidence type="ECO:0000313" key="1">
    <source>
        <dbReference type="EMBL" id="NWF44496.1"/>
    </source>
</evidence>
<name>A0A7Y8GTD6_9BURK</name>
<gene>
    <name evidence="1" type="ORF">F3K02_04410</name>
</gene>
<dbReference type="Proteomes" id="UP000545507">
    <property type="component" value="Unassembled WGS sequence"/>
</dbReference>
<reference evidence="1 2" key="1">
    <citation type="submission" date="2019-09" db="EMBL/GenBank/DDBJ databases">
        <title>Hydrogenophaga aromatica sp. nov., isolated from a para-xylene-degrading enrichment culture.</title>
        <authorList>
            <person name="Tancsics A."/>
            <person name="Banerjee S."/>
        </authorList>
    </citation>
    <scope>NUCLEOTIDE SEQUENCE [LARGE SCALE GENOMIC DNA]</scope>
    <source>
        <strain evidence="1 2">D2P1</strain>
    </source>
</reference>
<dbReference type="RefSeq" id="WP_177133742.1">
    <property type="nucleotide sequence ID" value="NZ_VYGV01000006.1"/>
</dbReference>
<evidence type="ECO:0008006" key="3">
    <source>
        <dbReference type="Google" id="ProtNLM"/>
    </source>
</evidence>
<evidence type="ECO:0000313" key="2">
    <source>
        <dbReference type="Proteomes" id="UP000545507"/>
    </source>
</evidence>
<organism evidence="1 2">
    <name type="scientific">Hydrogenophaga aromaticivorans</name>
    <dbReference type="NCBI Taxonomy" id="2610898"/>
    <lineage>
        <taxon>Bacteria</taxon>
        <taxon>Pseudomonadati</taxon>
        <taxon>Pseudomonadota</taxon>
        <taxon>Betaproteobacteria</taxon>
        <taxon>Burkholderiales</taxon>
        <taxon>Comamonadaceae</taxon>
        <taxon>Hydrogenophaga</taxon>
    </lineage>
</organism>
<proteinExistence type="predicted"/>
<accession>A0A7Y8GTD6</accession>
<protein>
    <recommendedName>
        <fullName evidence="3">Phage tail protein (Tail_P2_I)</fullName>
    </recommendedName>
</protein>
<keyword evidence="2" id="KW-1185">Reference proteome</keyword>
<comment type="caution">
    <text evidence="1">The sequence shown here is derived from an EMBL/GenBank/DDBJ whole genome shotgun (WGS) entry which is preliminary data.</text>
</comment>
<dbReference type="EMBL" id="VYGV01000006">
    <property type="protein sequence ID" value="NWF44496.1"/>
    <property type="molecule type" value="Genomic_DNA"/>
</dbReference>
<dbReference type="AlphaFoldDB" id="A0A7Y8GTD6"/>
<sequence length="691" mass="74143">MSADTQSLFELLPAIHRIRDAELAQTLGLERGPLEELIGVLAEQIAVAGESLEQLHDDLFIETCADWAVPYIGDLIGYQSLHGVTPKVASARAEVAHTIALRRRKGTALVLEQLARDVTGWDARAVEYFQRIVTTQYMNHTRPHNLQSPDLRRGAALEFVGTAFESANRTVDVRRIESGRGRHNIPNVGLHLWRIQAYRHRDTPALRVGPRRYRVSPLNHDLPLFNRPRAEDDITHLAEPAHVPGPLSRRRLAAELAEHYGTRAHAAAPADNAEPALLLSVDGTPIERDQIVICNLGDDGAGWAHTPPPAGVYAIDPVLGRIALPPEADDPAELSLTWHEGFSADLGGGEYERGESLPAPAATTLVVRVPDDQPSIGAALTQIAGNGVVEIRDSRRYTETLTLAVVADGQIEIRAENGRRPVLDLGGCTVTGGANAACTLNGLLITGAPLVVPDDRTNALKQLNLLHCTLVPGIALNPDASPAQPASPSLLLEIAGLQTHIERCIVGAVRCHERASLSAHDSLIDATARSGVALAALDGSGPGAALTLEACTVVGKLHAAQMSVSNSILLAALAEGDSWAVPVRAARKQVGCVRFSWLPLGAIVPTRFRCQPGSASDAQHIAPRFTSLVYGTPAYAQLARSTPPEVLRGADDESEMGVFHHLHGAQREANLRIRLAEYLRVGLRAGIFYES</sequence>